<proteinExistence type="predicted"/>
<sequence length="148" mass="17578">MALGKAPKNLTPNQQAKVEWIAKTDPRLYRAYKLKEALRLVFYNDTVKEAKEALDAWFKWARHCRIPAFVELQKKINRHMQSILNTIEYGLTNARIEAINNKIKLSIRMAYGFRNLDNMMAMIMLRCSDIKVKLPWEKDEWTSFFFFD</sequence>
<dbReference type="Proteomes" id="UP000479563">
    <property type="component" value="Unassembled WGS sequence"/>
</dbReference>
<gene>
    <name evidence="2" type="ORF">GKE07_09580</name>
</gene>
<dbReference type="AlphaFoldDB" id="A0A6L5T8C8"/>
<dbReference type="RefSeq" id="WP_154267103.1">
    <property type="nucleotide sequence ID" value="NZ_JADNCL010000017.1"/>
</dbReference>
<dbReference type="InterPro" id="IPR002560">
    <property type="entry name" value="Transposase_DDE"/>
</dbReference>
<organism evidence="2 3">
    <name type="scientific">Agathobacter rectalis</name>
    <dbReference type="NCBI Taxonomy" id="39491"/>
    <lineage>
        <taxon>Bacteria</taxon>
        <taxon>Bacillati</taxon>
        <taxon>Bacillota</taxon>
        <taxon>Clostridia</taxon>
        <taxon>Lachnospirales</taxon>
        <taxon>Lachnospiraceae</taxon>
        <taxon>Agathobacter</taxon>
    </lineage>
</organism>
<name>A0A6L5T8C8_9FIRM</name>
<evidence type="ECO:0000313" key="2">
    <source>
        <dbReference type="EMBL" id="MSC60441.1"/>
    </source>
</evidence>
<dbReference type="PANTHER" id="PTHR33498:SF1">
    <property type="entry name" value="TRANSPOSASE FOR INSERTION SEQUENCE ELEMENT IS1557"/>
    <property type="match status" value="1"/>
</dbReference>
<dbReference type="PANTHER" id="PTHR33498">
    <property type="entry name" value="TRANSPOSASE FOR INSERTION SEQUENCE ELEMENT IS1557"/>
    <property type="match status" value="1"/>
</dbReference>
<dbReference type="Pfam" id="PF01610">
    <property type="entry name" value="DDE_Tnp_ISL3"/>
    <property type="match status" value="1"/>
</dbReference>
<reference evidence="2 3" key="1">
    <citation type="journal article" date="2019" name="Nat. Med.">
        <title>A library of human gut bacterial isolates paired with longitudinal multiomics data enables mechanistic microbiome research.</title>
        <authorList>
            <person name="Poyet M."/>
            <person name="Groussin M."/>
            <person name="Gibbons S.M."/>
            <person name="Avila-Pacheco J."/>
            <person name="Jiang X."/>
            <person name="Kearney S.M."/>
            <person name="Perrotta A.R."/>
            <person name="Berdy B."/>
            <person name="Zhao S."/>
            <person name="Lieberman T.D."/>
            <person name="Swanson P.K."/>
            <person name="Smith M."/>
            <person name="Roesemann S."/>
            <person name="Alexander J.E."/>
            <person name="Rich S.A."/>
            <person name="Livny J."/>
            <person name="Vlamakis H."/>
            <person name="Clish C."/>
            <person name="Bullock K."/>
            <person name="Deik A."/>
            <person name="Scott J."/>
            <person name="Pierce K.A."/>
            <person name="Xavier R.J."/>
            <person name="Alm E.J."/>
        </authorList>
    </citation>
    <scope>NUCLEOTIDE SEQUENCE [LARGE SCALE GENOMIC DNA]</scope>
    <source>
        <strain evidence="2 3">BIOML-A11</strain>
    </source>
</reference>
<comment type="caution">
    <text evidence="2">The sequence shown here is derived from an EMBL/GenBank/DDBJ whole genome shotgun (WGS) entry which is preliminary data.</text>
</comment>
<feature type="domain" description="Transposase IS204/IS1001/IS1096/IS1165 DDE" evidence="1">
    <location>
        <begin position="2"/>
        <end position="123"/>
    </location>
</feature>
<accession>A0A6L5T8C8</accession>
<protein>
    <recommendedName>
        <fullName evidence="1">Transposase IS204/IS1001/IS1096/IS1165 DDE domain-containing protein</fullName>
    </recommendedName>
</protein>
<dbReference type="InterPro" id="IPR047951">
    <property type="entry name" value="Transpos_ISL3"/>
</dbReference>
<evidence type="ECO:0000313" key="3">
    <source>
        <dbReference type="Proteomes" id="UP000479563"/>
    </source>
</evidence>
<evidence type="ECO:0000259" key="1">
    <source>
        <dbReference type="Pfam" id="PF01610"/>
    </source>
</evidence>
<dbReference type="EMBL" id="WKQP01000013">
    <property type="protein sequence ID" value="MSC60441.1"/>
    <property type="molecule type" value="Genomic_DNA"/>
</dbReference>